<dbReference type="GO" id="GO:0031418">
    <property type="term" value="F:L-ascorbic acid binding"/>
    <property type="evidence" value="ECO:0007669"/>
    <property type="project" value="InterPro"/>
</dbReference>
<organism evidence="8 9">
    <name type="scientific">Prymnesium parvum</name>
    <name type="common">Toxic golden alga</name>
    <dbReference type="NCBI Taxonomy" id="97485"/>
    <lineage>
        <taxon>Eukaryota</taxon>
        <taxon>Haptista</taxon>
        <taxon>Haptophyta</taxon>
        <taxon>Prymnesiophyceae</taxon>
        <taxon>Prymnesiales</taxon>
        <taxon>Prymnesiaceae</taxon>
        <taxon>Prymnesium</taxon>
    </lineage>
</organism>
<dbReference type="EMBL" id="JBGBPQ010000016">
    <property type="protein sequence ID" value="KAL1508685.1"/>
    <property type="molecule type" value="Genomic_DNA"/>
</dbReference>
<keyword evidence="2" id="KW-0479">Metal-binding</keyword>
<dbReference type="PROSITE" id="PS51471">
    <property type="entry name" value="FE2OG_OXY"/>
    <property type="match status" value="1"/>
</dbReference>
<evidence type="ECO:0000256" key="1">
    <source>
        <dbReference type="ARBA" id="ARBA00001961"/>
    </source>
</evidence>
<evidence type="ECO:0000313" key="8">
    <source>
        <dbReference type="EMBL" id="KAL1508685.1"/>
    </source>
</evidence>
<dbReference type="InterPro" id="IPR016181">
    <property type="entry name" value="Acyl_CoA_acyltransferase"/>
</dbReference>
<proteinExistence type="predicted"/>
<gene>
    <name evidence="8" type="ORF">AB1Y20_004780</name>
</gene>
<feature type="signal peptide" evidence="6">
    <location>
        <begin position="1"/>
        <end position="21"/>
    </location>
</feature>
<dbReference type="SMART" id="SM00702">
    <property type="entry name" value="P4Hc"/>
    <property type="match status" value="1"/>
</dbReference>
<dbReference type="InterPro" id="IPR006620">
    <property type="entry name" value="Pro_4_hyd_alph"/>
</dbReference>
<sequence length="642" mass="68900">MKGAGSSRLLGLLLALPPSHPLLLLSSSLDRANRCAPLPSAPPLVRIHLSPSPRLAAGLVGLQLTDGPTTRCVAAPAALALHPRCRALVRELGHPSRLLLPSPLPPLASWRLQRAFCRRLEPPPPPPAEEEEGGWCDVLFTRRGAAPRAAAACSAAWRAARRVPWLGARLAAAAAAAAAAARAALTPAQPPPLALRLVGRMPWRVKRLAARVWVQSCLTPSREGAEEGSPLLRVLPMRMLDAAQCDEAVAEAEAYARENEGWLTSRHIAFPTTDIPISRLPRLQAEWEARLFPRLAAAVGGVLGLDAERGERLVPLDVFVVKYAHDGQRELAVHRDNGLLTFSLLLNDPGDFEGGGTYFEESGRVYRPSKGVGVVHSALVRHAGFPITSGTRYVLVGFCGLESPRLPAGFAAWRFGEPSWFVSSRVVSDRQLTSRIWPASHAAAAPPRAMGADDSLAAVAAAAESAGDKAWYFKQHKACVQARGAAALVRRVEAGGGEAHEFWLDGDDLVGLAVRRGADGAEAVLASVLYREGPVAADTRRALQRLLPPPRRLRSRVRALLRRERLSGMVHVYVVPAERGARIGEELVRATSAQLFRMGVSHHLTLADDSGSGKLRAWYRSLGFVDAPGLIGMETSMVAHTG</sequence>
<evidence type="ECO:0000313" key="9">
    <source>
        <dbReference type="Proteomes" id="UP001515480"/>
    </source>
</evidence>
<evidence type="ECO:0000259" key="7">
    <source>
        <dbReference type="PROSITE" id="PS51471"/>
    </source>
</evidence>
<dbReference type="GO" id="GO:0005506">
    <property type="term" value="F:iron ion binding"/>
    <property type="evidence" value="ECO:0007669"/>
    <property type="project" value="InterPro"/>
</dbReference>
<evidence type="ECO:0000256" key="4">
    <source>
        <dbReference type="ARBA" id="ARBA00023002"/>
    </source>
</evidence>
<dbReference type="Gene3D" id="2.60.120.620">
    <property type="entry name" value="q2cbj1_9rhob like domain"/>
    <property type="match status" value="1"/>
</dbReference>
<evidence type="ECO:0000256" key="6">
    <source>
        <dbReference type="SAM" id="SignalP"/>
    </source>
</evidence>
<keyword evidence="5" id="KW-0408">Iron</keyword>
<dbReference type="InterPro" id="IPR005123">
    <property type="entry name" value="Oxoglu/Fe-dep_dioxygenase_dom"/>
</dbReference>
<evidence type="ECO:0000256" key="3">
    <source>
        <dbReference type="ARBA" id="ARBA00022964"/>
    </source>
</evidence>
<dbReference type="SUPFAM" id="SSF55729">
    <property type="entry name" value="Acyl-CoA N-acyltransferases (Nat)"/>
    <property type="match status" value="1"/>
</dbReference>
<name>A0AB34J185_PRYPA</name>
<evidence type="ECO:0000256" key="2">
    <source>
        <dbReference type="ARBA" id="ARBA00022723"/>
    </source>
</evidence>
<comment type="caution">
    <text evidence="8">The sequence shown here is derived from an EMBL/GenBank/DDBJ whole genome shotgun (WGS) entry which is preliminary data.</text>
</comment>
<dbReference type="GO" id="GO:0051213">
    <property type="term" value="F:dioxygenase activity"/>
    <property type="evidence" value="ECO:0007669"/>
    <property type="project" value="UniProtKB-KW"/>
</dbReference>
<feature type="chain" id="PRO_5044214891" description="Fe2OG dioxygenase domain-containing protein" evidence="6">
    <location>
        <begin position="22"/>
        <end position="642"/>
    </location>
</feature>
<dbReference type="GO" id="GO:0016705">
    <property type="term" value="F:oxidoreductase activity, acting on paired donors, with incorporation or reduction of molecular oxygen"/>
    <property type="evidence" value="ECO:0007669"/>
    <property type="project" value="InterPro"/>
</dbReference>
<evidence type="ECO:0000256" key="5">
    <source>
        <dbReference type="ARBA" id="ARBA00023004"/>
    </source>
</evidence>
<keyword evidence="6" id="KW-0732">Signal</keyword>
<dbReference type="Gene3D" id="3.40.630.30">
    <property type="match status" value="1"/>
</dbReference>
<comment type="cofactor">
    <cofactor evidence="1">
        <name>L-ascorbate</name>
        <dbReference type="ChEBI" id="CHEBI:38290"/>
    </cofactor>
</comment>
<keyword evidence="3" id="KW-0223">Dioxygenase</keyword>
<protein>
    <recommendedName>
        <fullName evidence="7">Fe2OG dioxygenase domain-containing protein</fullName>
    </recommendedName>
</protein>
<keyword evidence="9" id="KW-1185">Reference proteome</keyword>
<reference evidence="8 9" key="1">
    <citation type="journal article" date="2024" name="Science">
        <title>Giant polyketide synthase enzymes in the biosynthesis of giant marine polyether toxins.</title>
        <authorList>
            <person name="Fallon T.R."/>
            <person name="Shende V.V."/>
            <person name="Wierzbicki I.H."/>
            <person name="Pendleton A.L."/>
            <person name="Watervoot N.F."/>
            <person name="Auber R.P."/>
            <person name="Gonzalez D.J."/>
            <person name="Wisecaver J.H."/>
            <person name="Moore B.S."/>
        </authorList>
    </citation>
    <scope>NUCLEOTIDE SEQUENCE [LARGE SCALE GENOMIC DNA]</scope>
    <source>
        <strain evidence="8 9">12B1</strain>
    </source>
</reference>
<dbReference type="Proteomes" id="UP001515480">
    <property type="component" value="Unassembled WGS sequence"/>
</dbReference>
<accession>A0AB34J185</accession>
<feature type="domain" description="Fe2OG dioxygenase" evidence="7">
    <location>
        <begin position="314"/>
        <end position="401"/>
    </location>
</feature>
<dbReference type="AlphaFoldDB" id="A0AB34J185"/>
<keyword evidence="4" id="KW-0560">Oxidoreductase</keyword>